<dbReference type="GO" id="GO:0046872">
    <property type="term" value="F:metal ion binding"/>
    <property type="evidence" value="ECO:0007669"/>
    <property type="project" value="InterPro"/>
</dbReference>
<dbReference type="Gene3D" id="1.20.120.450">
    <property type="entry name" value="dinb family like domain"/>
    <property type="match status" value="1"/>
</dbReference>
<dbReference type="InterPro" id="IPR034660">
    <property type="entry name" value="DinB/YfiT-like"/>
</dbReference>
<dbReference type="SUPFAM" id="SSF109854">
    <property type="entry name" value="DinB/YfiT-like putative metalloenzymes"/>
    <property type="match status" value="1"/>
</dbReference>
<dbReference type="InterPro" id="IPR017517">
    <property type="entry name" value="Maleyloyr_isom"/>
</dbReference>
<name>A0A6J4H8T0_9ACTN</name>
<reference evidence="2" key="1">
    <citation type="submission" date="2020-02" db="EMBL/GenBank/DDBJ databases">
        <authorList>
            <person name="Meier V. D."/>
        </authorList>
    </citation>
    <scope>NUCLEOTIDE SEQUENCE</scope>
    <source>
        <strain evidence="2">AVDCRST_MAG20</strain>
    </source>
</reference>
<protein>
    <recommendedName>
        <fullName evidence="1">Mycothiol-dependent maleylpyruvate isomerase metal-binding domain-containing protein</fullName>
    </recommendedName>
</protein>
<accession>A0A6J4H8T0</accession>
<evidence type="ECO:0000259" key="1">
    <source>
        <dbReference type="Pfam" id="PF11716"/>
    </source>
</evidence>
<evidence type="ECO:0000313" key="2">
    <source>
        <dbReference type="EMBL" id="CAA9218056.1"/>
    </source>
</evidence>
<feature type="domain" description="Mycothiol-dependent maleylpyruvate isomerase metal-binding" evidence="1">
    <location>
        <begin position="7"/>
        <end position="95"/>
    </location>
</feature>
<organism evidence="2">
    <name type="scientific">uncultured Acidimicrobiales bacterium</name>
    <dbReference type="NCBI Taxonomy" id="310071"/>
    <lineage>
        <taxon>Bacteria</taxon>
        <taxon>Bacillati</taxon>
        <taxon>Actinomycetota</taxon>
        <taxon>Acidimicrobiia</taxon>
        <taxon>Acidimicrobiales</taxon>
        <taxon>environmental samples</taxon>
    </lineage>
</organism>
<dbReference type="AlphaFoldDB" id="A0A6J4H8T0"/>
<dbReference type="InterPro" id="IPR024344">
    <property type="entry name" value="MDMPI_metal-binding"/>
</dbReference>
<dbReference type="Pfam" id="PF11716">
    <property type="entry name" value="MDMPI_N"/>
    <property type="match status" value="1"/>
</dbReference>
<sequence length="208" mass="21812">MDLFAVLAAERQSLADELDTLDPAAWARPSLCAGWSNHVVAAHLNMPWTVRPPAFVLGLVSARGSIDRAIDRFARQTADRLDPQACVDLLRANATSRRTPPGLGPEAPLADLVVHGADILHPLGRSRSVSPQALRSALTFVTSRKAVLGFGARSISDLTVEATDIDLRLGSGPALVSGSALALCGALLGRADHLSDLTGDGVSRLRSG</sequence>
<proteinExistence type="predicted"/>
<gene>
    <name evidence="2" type="ORF">AVDCRST_MAG20-512</name>
</gene>
<dbReference type="EMBL" id="CADCSY010000024">
    <property type="protein sequence ID" value="CAA9218056.1"/>
    <property type="molecule type" value="Genomic_DNA"/>
</dbReference>
<dbReference type="NCBIfam" id="TIGR03083">
    <property type="entry name" value="maleylpyruvate isomerase family mycothiol-dependent enzyme"/>
    <property type="match status" value="1"/>
</dbReference>